<dbReference type="PANTHER" id="PTHR43033">
    <property type="entry name" value="TRNA(ILE)-LYSIDINE SYNTHASE-RELATED"/>
    <property type="match status" value="1"/>
</dbReference>
<accession>A0A2T9Z1E0</accession>
<sequence length="546" mass="61355">MTLSSFSKSSISKFNSIVSLFDKSQTSYALAVSGGVDSMALAFLSKKSSISSRCYPIIVDHSLREESSAEALQVSKNLLEFGFKPQTIKIQWLDKVSTTDSRVVPLMHERDTLYEKNNIYYYFSQYLKPGNDSRLEKLARSERYRAIELLCMKKAISYIITGHHKDDLCETFIMRLSRQSGIFGLSGMDIFSPYPIISSSFSKSISLFRPLLLDFDKSALLKLCTQNNIPWVEDSSNSDLTFVRNSLRNLKLSAKENSENLAIVSENTFPIVYSLKRQLFGFKSTIDTILAEIASFNNATGESRWNLSSKKVVDILKNNQTILHSCLSRTIQWVSCSDYPSKLSDIQSLSKSIFSLDKSTPNSTCVSGVFVIKPNKKRPFLLFCKQVPPKASFSNLDFFDIPVGKEILWNGSNFIHVSCNVPSNSNCRFSVISVARALFLLKAFNFNAFSKENSSVKLKLADLSSSKFDSQNFKILLSLFKKSILPNLSKTRNICTEFSVLFQPVIVIYKSTESSSIIEDAVSFIPSLGLYPAQNCNFQISITHKA</sequence>
<dbReference type="AlphaFoldDB" id="A0A2T9Z1E0"/>
<dbReference type="InterPro" id="IPR014729">
    <property type="entry name" value="Rossmann-like_a/b/a_fold"/>
</dbReference>
<dbReference type="InterPro" id="IPR012795">
    <property type="entry name" value="tRNA_Ile_lys_synt_N"/>
</dbReference>
<evidence type="ECO:0000313" key="9">
    <source>
        <dbReference type="Proteomes" id="UP000245609"/>
    </source>
</evidence>
<dbReference type="STRING" id="133381.A0A2T9Z1E0"/>
<reference evidence="8 9" key="1">
    <citation type="journal article" date="2018" name="MBio">
        <title>Comparative Genomics Reveals the Core Gene Toolbox for the Fungus-Insect Symbiosis.</title>
        <authorList>
            <person name="Wang Y."/>
            <person name="Stata M."/>
            <person name="Wang W."/>
            <person name="Stajich J.E."/>
            <person name="White M.M."/>
            <person name="Moncalvo J.M."/>
        </authorList>
    </citation>
    <scope>NUCLEOTIDE SEQUENCE [LARGE SCALE GENOMIC DNA]</scope>
    <source>
        <strain evidence="8 9">SC-DP-2</strain>
    </source>
</reference>
<dbReference type="EMBL" id="MBFS01002385">
    <property type="protein sequence ID" value="PVU98344.1"/>
    <property type="molecule type" value="Genomic_DNA"/>
</dbReference>
<evidence type="ECO:0000256" key="1">
    <source>
        <dbReference type="ARBA" id="ARBA00013267"/>
    </source>
</evidence>
<dbReference type="PANTHER" id="PTHR43033:SF1">
    <property type="entry name" value="TRNA(ILE)-LYSIDINE SYNTHASE-RELATED"/>
    <property type="match status" value="1"/>
</dbReference>
<organism evidence="8 9">
    <name type="scientific">Smittium megazygosporum</name>
    <dbReference type="NCBI Taxonomy" id="133381"/>
    <lineage>
        <taxon>Eukaryota</taxon>
        <taxon>Fungi</taxon>
        <taxon>Fungi incertae sedis</taxon>
        <taxon>Zoopagomycota</taxon>
        <taxon>Kickxellomycotina</taxon>
        <taxon>Harpellomycetes</taxon>
        <taxon>Harpellales</taxon>
        <taxon>Legeriomycetaceae</taxon>
        <taxon>Smittium</taxon>
    </lineage>
</organism>
<dbReference type="NCBIfam" id="TIGR02432">
    <property type="entry name" value="lysidine_TilS_N"/>
    <property type="match status" value="1"/>
</dbReference>
<keyword evidence="5" id="KW-0067">ATP-binding</keyword>
<evidence type="ECO:0000259" key="7">
    <source>
        <dbReference type="Pfam" id="PF01171"/>
    </source>
</evidence>
<dbReference type="GO" id="GO:0005524">
    <property type="term" value="F:ATP binding"/>
    <property type="evidence" value="ECO:0007669"/>
    <property type="project" value="UniProtKB-KW"/>
</dbReference>
<dbReference type="CDD" id="cd01992">
    <property type="entry name" value="TilS_N"/>
    <property type="match status" value="1"/>
</dbReference>
<evidence type="ECO:0000256" key="3">
    <source>
        <dbReference type="ARBA" id="ARBA00022694"/>
    </source>
</evidence>
<evidence type="ECO:0000256" key="5">
    <source>
        <dbReference type="ARBA" id="ARBA00022840"/>
    </source>
</evidence>
<feature type="domain" description="tRNA(Ile)-lysidine/2-thiocytidine synthase N-terminal" evidence="7">
    <location>
        <begin position="118"/>
        <end position="249"/>
    </location>
</feature>
<protein>
    <recommendedName>
        <fullName evidence="1">tRNA(Ile)-lysidine synthetase</fullName>
        <ecNumber evidence="1">6.3.4.19</ecNumber>
    </recommendedName>
</protein>
<dbReference type="Proteomes" id="UP000245609">
    <property type="component" value="Unassembled WGS sequence"/>
</dbReference>
<dbReference type="GO" id="GO:0032267">
    <property type="term" value="F:tRNA(Ile)-lysidine synthase activity"/>
    <property type="evidence" value="ECO:0007669"/>
    <property type="project" value="UniProtKB-EC"/>
</dbReference>
<name>A0A2T9Z1E0_9FUNG</name>
<dbReference type="OrthoDB" id="434144at2759"/>
<proteinExistence type="inferred from homology"/>
<dbReference type="SUPFAM" id="SSF52402">
    <property type="entry name" value="Adenine nucleotide alpha hydrolases-like"/>
    <property type="match status" value="1"/>
</dbReference>
<keyword evidence="9" id="KW-1185">Reference proteome</keyword>
<dbReference type="HAMAP" id="MF_01161">
    <property type="entry name" value="tRNA_Ile_lys_synt"/>
    <property type="match status" value="1"/>
</dbReference>
<dbReference type="InterPro" id="IPR011063">
    <property type="entry name" value="TilS/TtcA_N"/>
</dbReference>
<dbReference type="Gene3D" id="3.40.50.620">
    <property type="entry name" value="HUPs"/>
    <property type="match status" value="1"/>
</dbReference>
<dbReference type="InterPro" id="IPR012094">
    <property type="entry name" value="tRNA_Ile_lys_synt"/>
</dbReference>
<dbReference type="GO" id="GO:0008033">
    <property type="term" value="P:tRNA processing"/>
    <property type="evidence" value="ECO:0007669"/>
    <property type="project" value="UniProtKB-KW"/>
</dbReference>
<dbReference type="Pfam" id="PF01171">
    <property type="entry name" value="ATP_bind_3"/>
    <property type="match status" value="2"/>
</dbReference>
<evidence type="ECO:0000313" key="8">
    <source>
        <dbReference type="EMBL" id="PVU98344.1"/>
    </source>
</evidence>
<evidence type="ECO:0000256" key="6">
    <source>
        <dbReference type="ARBA" id="ARBA00048539"/>
    </source>
</evidence>
<comment type="catalytic activity">
    <reaction evidence="6">
        <text>cytidine(34) in tRNA(Ile2) + L-lysine + ATP = lysidine(34) in tRNA(Ile2) + AMP + diphosphate + H(+)</text>
        <dbReference type="Rhea" id="RHEA:43744"/>
        <dbReference type="Rhea" id="RHEA-COMP:10625"/>
        <dbReference type="Rhea" id="RHEA-COMP:10670"/>
        <dbReference type="ChEBI" id="CHEBI:15378"/>
        <dbReference type="ChEBI" id="CHEBI:30616"/>
        <dbReference type="ChEBI" id="CHEBI:32551"/>
        <dbReference type="ChEBI" id="CHEBI:33019"/>
        <dbReference type="ChEBI" id="CHEBI:82748"/>
        <dbReference type="ChEBI" id="CHEBI:83665"/>
        <dbReference type="ChEBI" id="CHEBI:456215"/>
        <dbReference type="EC" id="6.3.4.19"/>
    </reaction>
</comment>
<dbReference type="EC" id="6.3.4.19" evidence="1"/>
<comment type="caution">
    <text evidence="8">The sequence shown here is derived from an EMBL/GenBank/DDBJ whole genome shotgun (WGS) entry which is preliminary data.</text>
</comment>
<keyword evidence="2" id="KW-0436">Ligase</keyword>
<evidence type="ECO:0000256" key="4">
    <source>
        <dbReference type="ARBA" id="ARBA00022741"/>
    </source>
</evidence>
<feature type="domain" description="tRNA(Ile)-lysidine/2-thiocytidine synthase N-terminal" evidence="7">
    <location>
        <begin position="28"/>
        <end position="94"/>
    </location>
</feature>
<gene>
    <name evidence="8" type="ORF">BB560_005686</name>
</gene>
<keyword evidence="4" id="KW-0547">Nucleotide-binding</keyword>
<keyword evidence="3" id="KW-0819">tRNA processing</keyword>
<evidence type="ECO:0000256" key="2">
    <source>
        <dbReference type="ARBA" id="ARBA00022598"/>
    </source>
</evidence>